<evidence type="ECO:0008006" key="2">
    <source>
        <dbReference type="Google" id="ProtNLM"/>
    </source>
</evidence>
<protein>
    <recommendedName>
        <fullName evidence="2">Lipoprotein</fullName>
    </recommendedName>
</protein>
<dbReference type="EMBL" id="UOFJ01000027">
    <property type="protein sequence ID" value="VAW61170.1"/>
    <property type="molecule type" value="Genomic_DNA"/>
</dbReference>
<dbReference type="PROSITE" id="PS51257">
    <property type="entry name" value="PROKAR_LIPOPROTEIN"/>
    <property type="match status" value="1"/>
</dbReference>
<organism evidence="1">
    <name type="scientific">hydrothermal vent metagenome</name>
    <dbReference type="NCBI Taxonomy" id="652676"/>
    <lineage>
        <taxon>unclassified sequences</taxon>
        <taxon>metagenomes</taxon>
        <taxon>ecological metagenomes</taxon>
    </lineage>
</organism>
<proteinExistence type="predicted"/>
<name>A0A3B0X9B5_9ZZZZ</name>
<sequence>METLLKQPSSILKLILFFSLAWLSACDNQSGSQYASITASVQGTNANNAPATKAITVRQGKNDLPPDVTRIDFDITDSQGVNTTASLAVGPETSSINFNVFANRDLVIRVDVYSGDTLSFQGQSIVPALRPGQIFPFEIEADPVG</sequence>
<feature type="non-terminal residue" evidence="1">
    <location>
        <position position="145"/>
    </location>
</feature>
<evidence type="ECO:0000313" key="1">
    <source>
        <dbReference type="EMBL" id="VAW61170.1"/>
    </source>
</evidence>
<reference evidence="1" key="1">
    <citation type="submission" date="2018-06" db="EMBL/GenBank/DDBJ databases">
        <authorList>
            <person name="Zhirakovskaya E."/>
        </authorList>
    </citation>
    <scope>NUCLEOTIDE SEQUENCE</scope>
</reference>
<accession>A0A3B0X9B5</accession>
<gene>
    <name evidence="1" type="ORF">MNBD_GAMMA10-844</name>
</gene>
<dbReference type="AlphaFoldDB" id="A0A3B0X9B5"/>